<dbReference type="PANTHER" id="PTHR19308">
    <property type="entry name" value="PHOSPHATIDYLCHOLINE TRANSFER PROTEIN"/>
    <property type="match status" value="1"/>
</dbReference>
<dbReference type="SUPFAM" id="SSF55961">
    <property type="entry name" value="Bet v1-like"/>
    <property type="match status" value="1"/>
</dbReference>
<comment type="caution">
    <text evidence="2">The sequence shown here is derived from an EMBL/GenBank/DDBJ whole genome shotgun (WGS) entry which is preliminary data.</text>
</comment>
<evidence type="ECO:0000313" key="2">
    <source>
        <dbReference type="EMBL" id="KAG5177967.1"/>
    </source>
</evidence>
<dbReference type="PROSITE" id="PS50848">
    <property type="entry name" value="START"/>
    <property type="match status" value="1"/>
</dbReference>
<protein>
    <recommendedName>
        <fullName evidence="1">START domain-containing protein</fullName>
    </recommendedName>
</protein>
<proteinExistence type="predicted"/>
<keyword evidence="3" id="KW-1185">Reference proteome</keyword>
<dbReference type="Proteomes" id="UP000664859">
    <property type="component" value="Unassembled WGS sequence"/>
</dbReference>
<name>A0A835YQ35_9STRA</name>
<evidence type="ECO:0000259" key="1">
    <source>
        <dbReference type="PROSITE" id="PS50848"/>
    </source>
</evidence>
<dbReference type="CDD" id="cd00177">
    <property type="entry name" value="START"/>
    <property type="match status" value="1"/>
</dbReference>
<dbReference type="PANTHER" id="PTHR19308:SF14">
    <property type="entry name" value="START DOMAIN-CONTAINING PROTEIN"/>
    <property type="match status" value="1"/>
</dbReference>
<accession>A0A835YQ35</accession>
<dbReference type="AlphaFoldDB" id="A0A835YQ35"/>
<dbReference type="InterPro" id="IPR023393">
    <property type="entry name" value="START-like_dom_sf"/>
</dbReference>
<dbReference type="Pfam" id="PF01852">
    <property type="entry name" value="START"/>
    <property type="match status" value="1"/>
</dbReference>
<dbReference type="InterPro" id="IPR002913">
    <property type="entry name" value="START_lipid-bd_dom"/>
</dbReference>
<dbReference type="EMBL" id="JAFCMP010000519">
    <property type="protein sequence ID" value="KAG5177967.1"/>
    <property type="molecule type" value="Genomic_DNA"/>
</dbReference>
<reference evidence="2" key="1">
    <citation type="submission" date="2021-02" db="EMBL/GenBank/DDBJ databases">
        <title>First Annotated Genome of the Yellow-green Alga Tribonema minus.</title>
        <authorList>
            <person name="Mahan K.M."/>
        </authorList>
    </citation>
    <scope>NUCLEOTIDE SEQUENCE</scope>
    <source>
        <strain evidence="2">UTEX B ZZ1240</strain>
    </source>
</reference>
<dbReference type="OrthoDB" id="193660at2759"/>
<gene>
    <name evidence="2" type="ORF">JKP88DRAFT_330860</name>
</gene>
<feature type="domain" description="START" evidence="1">
    <location>
        <begin position="1"/>
        <end position="159"/>
    </location>
</feature>
<evidence type="ECO:0000313" key="3">
    <source>
        <dbReference type="Proteomes" id="UP000664859"/>
    </source>
</evidence>
<dbReference type="Gene3D" id="3.30.530.20">
    <property type="match status" value="1"/>
</dbReference>
<dbReference type="GO" id="GO:0005737">
    <property type="term" value="C:cytoplasm"/>
    <property type="evidence" value="ECO:0007669"/>
    <property type="project" value="UniProtKB-ARBA"/>
</dbReference>
<dbReference type="GO" id="GO:0008289">
    <property type="term" value="F:lipid binding"/>
    <property type="evidence" value="ECO:0007669"/>
    <property type="project" value="InterPro"/>
</dbReference>
<sequence length="159" mass="17257">MARGTLAAHAEDLFALFQSNDRVHEYNDNCADVRDLEVVSQHSKITWARSPRFGPFKARDFVTVVSYTTLADGTLAVVNRPVNHAAAPATKDYVRAEILIATNMMRANAHDPRKTDFVTVAHVNPGGVADSTLGANVVNMLCAQAPLKLLQALERAANS</sequence>
<dbReference type="InterPro" id="IPR051213">
    <property type="entry name" value="START_lipid_transfer"/>
</dbReference>
<organism evidence="2 3">
    <name type="scientific">Tribonema minus</name>
    <dbReference type="NCBI Taxonomy" id="303371"/>
    <lineage>
        <taxon>Eukaryota</taxon>
        <taxon>Sar</taxon>
        <taxon>Stramenopiles</taxon>
        <taxon>Ochrophyta</taxon>
        <taxon>PX clade</taxon>
        <taxon>Xanthophyceae</taxon>
        <taxon>Tribonematales</taxon>
        <taxon>Tribonemataceae</taxon>
        <taxon>Tribonema</taxon>
    </lineage>
</organism>